<evidence type="ECO:0000313" key="1">
    <source>
        <dbReference type="EMBL" id="CAE7195404.1"/>
    </source>
</evidence>
<gene>
    <name evidence="1" type="ORF">RDB_LOCUS132205</name>
</gene>
<evidence type="ECO:0000313" key="2">
    <source>
        <dbReference type="Proteomes" id="UP000663827"/>
    </source>
</evidence>
<dbReference type="EMBL" id="CAJNJQ010003271">
    <property type="protein sequence ID" value="CAE7195404.1"/>
    <property type="molecule type" value="Genomic_DNA"/>
</dbReference>
<dbReference type="Proteomes" id="UP000663827">
    <property type="component" value="Unassembled WGS sequence"/>
</dbReference>
<proteinExistence type="predicted"/>
<accession>A0A8H3E3I8</accession>
<dbReference type="AlphaFoldDB" id="A0A8H3E3I8"/>
<name>A0A8H3E3I8_9AGAM</name>
<comment type="caution">
    <text evidence="1">The sequence shown here is derived from an EMBL/GenBank/DDBJ whole genome shotgun (WGS) entry which is preliminary data.</text>
</comment>
<protein>
    <submittedName>
        <fullName evidence="1">Uncharacterized protein</fullName>
    </submittedName>
</protein>
<reference evidence="1" key="1">
    <citation type="submission" date="2021-01" db="EMBL/GenBank/DDBJ databases">
        <authorList>
            <person name="Kaushik A."/>
        </authorList>
    </citation>
    <scope>NUCLEOTIDE SEQUENCE</scope>
    <source>
        <strain evidence="1">AG5</strain>
    </source>
</reference>
<feature type="non-terminal residue" evidence="1">
    <location>
        <position position="1"/>
    </location>
</feature>
<sequence>GAGLNPDDVADYTKAGVKDFEIFAKRAFRDETAEQSVSVAHTRFNNTAIRARRGRITLSGSMIKSFFDVCVQEITGSVDQQLAGLNVPYVLLVGGFGESLYVRDQFKTRYEPRGSKITLTNDSTVPFTCASGEELVSGAWSQIVQKGVALDAEVVCRESYRHLYATPNPDLELYTFDLLAYSGDDKPDWAFNLNGIMLPKFQHVCTIRANLRNLQGALKSAVGTHGSRYWTLNYDVCIRFGGTELEGYMEWGEQGIKRTGPVTIISQEIGL</sequence>
<organism evidence="1 2">
    <name type="scientific">Rhizoctonia solani</name>
    <dbReference type="NCBI Taxonomy" id="456999"/>
    <lineage>
        <taxon>Eukaryota</taxon>
        <taxon>Fungi</taxon>
        <taxon>Dikarya</taxon>
        <taxon>Basidiomycota</taxon>
        <taxon>Agaricomycotina</taxon>
        <taxon>Agaricomycetes</taxon>
        <taxon>Cantharellales</taxon>
        <taxon>Ceratobasidiaceae</taxon>
        <taxon>Rhizoctonia</taxon>
    </lineage>
</organism>